<feature type="chain" id="PRO_5041155021" description="HSF-type DNA-binding domain-containing protein" evidence="7">
    <location>
        <begin position="18"/>
        <end position="438"/>
    </location>
</feature>
<dbReference type="EMBL" id="CAJVPG010000475">
    <property type="protein sequence ID" value="CAG8431805.1"/>
    <property type="molecule type" value="Genomic_DNA"/>
</dbReference>
<dbReference type="Pfam" id="PF00447">
    <property type="entry name" value="HSF_DNA-bind"/>
    <property type="match status" value="1"/>
</dbReference>
<proteinExistence type="inferred from homology"/>
<accession>A0A9W4NY75</accession>
<dbReference type="EMBL" id="CAJVPA010000252">
    <property type="protein sequence ID" value="CAG8425622.1"/>
    <property type="molecule type" value="Genomic_DNA"/>
</dbReference>
<evidence type="ECO:0000256" key="6">
    <source>
        <dbReference type="SAM" id="MobiDB-lite"/>
    </source>
</evidence>
<comment type="subcellular location">
    <subcellularLocation>
        <location evidence="1">Nucleus</location>
    </subcellularLocation>
</comment>
<dbReference type="PRINTS" id="PR00056">
    <property type="entry name" value="HSFDOMAIN"/>
</dbReference>
<dbReference type="Proteomes" id="UP001152649">
    <property type="component" value="Unassembled WGS sequence"/>
</dbReference>
<comment type="caution">
    <text evidence="9">The sequence shown here is derived from an EMBL/GenBank/DDBJ whole genome shotgun (WGS) entry which is preliminary data.</text>
</comment>
<feature type="signal peptide" evidence="7">
    <location>
        <begin position="1"/>
        <end position="17"/>
    </location>
</feature>
<comment type="similarity">
    <text evidence="2 5">Belongs to the HSF family.</text>
</comment>
<name>A0A9W4NY75_9EURO</name>
<dbReference type="OrthoDB" id="2527403at2759"/>
<evidence type="ECO:0000256" key="5">
    <source>
        <dbReference type="RuleBase" id="RU004020"/>
    </source>
</evidence>
<dbReference type="InterPro" id="IPR000232">
    <property type="entry name" value="HSF_DNA-bd"/>
</dbReference>
<evidence type="ECO:0000313" key="9">
    <source>
        <dbReference type="EMBL" id="CAG8425622.1"/>
    </source>
</evidence>
<dbReference type="GO" id="GO:0005634">
    <property type="term" value="C:nucleus"/>
    <property type="evidence" value="ECO:0007669"/>
    <property type="project" value="UniProtKB-SubCell"/>
</dbReference>
<dbReference type="InterPro" id="IPR036390">
    <property type="entry name" value="WH_DNA-bd_sf"/>
</dbReference>
<evidence type="ECO:0000256" key="2">
    <source>
        <dbReference type="ARBA" id="ARBA00006403"/>
    </source>
</evidence>
<dbReference type="Gene3D" id="1.10.10.10">
    <property type="entry name" value="Winged helix-like DNA-binding domain superfamily/Winged helix DNA-binding domain"/>
    <property type="match status" value="1"/>
</dbReference>
<evidence type="ECO:0000313" key="12">
    <source>
        <dbReference type="Proteomes" id="UP001152649"/>
    </source>
</evidence>
<dbReference type="PANTHER" id="PTHR10015:SF427">
    <property type="entry name" value="HEAT SHOCK FACTOR PROTEIN"/>
    <property type="match status" value="1"/>
</dbReference>
<feature type="domain" description="HSF-type DNA-binding" evidence="8">
    <location>
        <begin position="316"/>
        <end position="402"/>
    </location>
</feature>
<keyword evidence="3" id="KW-0238">DNA-binding</keyword>
<dbReference type="InterPro" id="IPR036388">
    <property type="entry name" value="WH-like_DNA-bd_sf"/>
</dbReference>
<evidence type="ECO:0000256" key="4">
    <source>
        <dbReference type="ARBA" id="ARBA00023242"/>
    </source>
</evidence>
<dbReference type="GO" id="GO:0043565">
    <property type="term" value="F:sequence-specific DNA binding"/>
    <property type="evidence" value="ECO:0007669"/>
    <property type="project" value="InterPro"/>
</dbReference>
<organism evidence="9 11">
    <name type="scientific">Penicillium salamii</name>
    <dbReference type="NCBI Taxonomy" id="1612424"/>
    <lineage>
        <taxon>Eukaryota</taxon>
        <taxon>Fungi</taxon>
        <taxon>Dikarya</taxon>
        <taxon>Ascomycota</taxon>
        <taxon>Pezizomycotina</taxon>
        <taxon>Eurotiomycetes</taxon>
        <taxon>Eurotiomycetidae</taxon>
        <taxon>Eurotiales</taxon>
        <taxon>Aspergillaceae</taxon>
        <taxon>Penicillium</taxon>
    </lineage>
</organism>
<feature type="region of interest" description="Disordered" evidence="6">
    <location>
        <begin position="395"/>
        <end position="418"/>
    </location>
</feature>
<dbReference type="Proteomes" id="UP001152646">
    <property type="component" value="Unassembled WGS sequence"/>
</dbReference>
<evidence type="ECO:0000259" key="8">
    <source>
        <dbReference type="SMART" id="SM00415"/>
    </source>
</evidence>
<evidence type="ECO:0000256" key="1">
    <source>
        <dbReference type="ARBA" id="ARBA00004123"/>
    </source>
</evidence>
<dbReference type="SMART" id="SM00415">
    <property type="entry name" value="HSF"/>
    <property type="match status" value="1"/>
</dbReference>
<dbReference type="SUPFAM" id="SSF46785">
    <property type="entry name" value="Winged helix' DNA-binding domain"/>
    <property type="match status" value="1"/>
</dbReference>
<protein>
    <recommendedName>
        <fullName evidence="8">HSF-type DNA-binding domain-containing protein</fullName>
    </recommendedName>
</protein>
<evidence type="ECO:0000313" key="10">
    <source>
        <dbReference type="EMBL" id="CAG8431805.1"/>
    </source>
</evidence>
<keyword evidence="7" id="KW-0732">Signal</keyword>
<evidence type="ECO:0000313" key="11">
    <source>
        <dbReference type="Proteomes" id="UP001152646"/>
    </source>
</evidence>
<evidence type="ECO:0000256" key="7">
    <source>
        <dbReference type="SAM" id="SignalP"/>
    </source>
</evidence>
<sequence length="438" mass="49157">MPLHILLFFLLAQACSPVMMTTSFGEMAGDRTCQTIDNIVNNFVPQHHDTSLSPLRLANISISEFSTELSNYLSVLNEGGSIAFCRGEDLTSKSLSKNLESLFSITTPSVREGPPLTWTRLVLFAGPQFEGPAQLQVENSSVELSAIDLKLLRSGRPWRFLFPWPDKDDCKKELQSNDTVLQELVDARKTIGEVVELISLVARRLRNHRDLISRLSEDKHHANHRGGALPFEDTQSSVPNEDVFGPVASAEHESSGHRDSQSSITILRYRSNDQTSHPTIEEPHGPGLSGSALAEKDLQCDGPRSNEGAIQGVRLHTSDFIQSLSEFLDDPKNEEVMHWSEDGRSVFIAPESKFPAHRLRKLSTKSYRSFVRRLYYHGFRKVEGAYYHDSFTRGQPSSIRPNLEVSHSPSLPSPIRENISLRGPRYKVTKRKRARESG</sequence>
<evidence type="ECO:0000256" key="3">
    <source>
        <dbReference type="ARBA" id="ARBA00023125"/>
    </source>
</evidence>
<keyword evidence="4" id="KW-0539">Nucleus</keyword>
<keyword evidence="12" id="KW-1185">Reference proteome</keyword>
<dbReference type="PANTHER" id="PTHR10015">
    <property type="entry name" value="HEAT SHOCK TRANSCRIPTION FACTOR"/>
    <property type="match status" value="1"/>
</dbReference>
<feature type="region of interest" description="Disordered" evidence="6">
    <location>
        <begin position="217"/>
        <end position="243"/>
    </location>
</feature>
<reference evidence="9" key="1">
    <citation type="submission" date="2021-07" db="EMBL/GenBank/DDBJ databases">
        <authorList>
            <person name="Branca A.L. A."/>
        </authorList>
    </citation>
    <scope>NUCLEOTIDE SEQUENCE</scope>
</reference>
<gene>
    <name evidence="9" type="ORF">PSALAMII_LOCUS10692</name>
    <name evidence="10" type="ORF">PSALAMII_LOCUS11651</name>
</gene>
<feature type="compositionally biased region" description="Polar residues" evidence="6">
    <location>
        <begin position="395"/>
        <end position="410"/>
    </location>
</feature>
<dbReference type="AlphaFoldDB" id="A0A9W4NY75"/>
<dbReference type="GO" id="GO:0003700">
    <property type="term" value="F:DNA-binding transcription factor activity"/>
    <property type="evidence" value="ECO:0007669"/>
    <property type="project" value="InterPro"/>
</dbReference>